<dbReference type="NCBIfam" id="TIGR01549">
    <property type="entry name" value="HAD-SF-IA-v1"/>
    <property type="match status" value="1"/>
</dbReference>
<dbReference type="SUPFAM" id="SSF56784">
    <property type="entry name" value="HAD-like"/>
    <property type="match status" value="1"/>
</dbReference>
<dbReference type="RefSeq" id="WP_192819169.1">
    <property type="nucleotide sequence ID" value="NZ_CP062310.1"/>
</dbReference>
<dbReference type="SFLD" id="SFLDS00003">
    <property type="entry name" value="Haloacid_Dehalogenase"/>
    <property type="match status" value="1"/>
</dbReference>
<reference evidence="2 3" key="1">
    <citation type="submission" date="2020-10" db="EMBL/GenBank/DDBJ databases">
        <title>Thermofilum lucidum 3507LT sp. nov. a novel member of Thermofilaceae family isolated from Chile hot spring, and proposal of description order Thermofilales.</title>
        <authorList>
            <person name="Zayulina K.S."/>
            <person name="Elcheninov A.G."/>
            <person name="Toshchakov S.V."/>
            <person name="Kublanov I.V."/>
        </authorList>
    </citation>
    <scope>NUCLEOTIDE SEQUENCE [LARGE SCALE GENOMIC DNA]</scope>
    <source>
        <strain evidence="2 3">3507LT</strain>
    </source>
</reference>
<dbReference type="GeneID" id="59148565"/>
<protein>
    <submittedName>
        <fullName evidence="2">HAD family hydrolase</fullName>
    </submittedName>
</protein>
<gene>
    <name evidence="2" type="ORF">IG193_01675</name>
</gene>
<dbReference type="GO" id="GO:0008967">
    <property type="term" value="F:phosphoglycolate phosphatase activity"/>
    <property type="evidence" value="ECO:0007669"/>
    <property type="project" value="TreeGrafter"/>
</dbReference>
<sequence>MTLGVAKPVSVVSFDLDGTLVTREYVDYFWLELVPRLYAEKHGLALEEAKRIVYASYDEIGPGDVRWYMPGYWFRRFGIEEHLESALREASERIRPYKDAIEVVEDLQGRYTLIISTSAAREFVGLVLSKVELYSRAFSRVFSSSSDFGLPGKPAAFYRRVAEKLGVRPDQVLHVGDDEENDFKNAVEAGVKALFVDRKSGDSLRDLLEEVLRGA</sequence>
<keyword evidence="2" id="KW-0378">Hydrolase</keyword>
<comment type="similarity">
    <text evidence="1">Belongs to the HAD-like hydrolase superfamily.</text>
</comment>
<dbReference type="InterPro" id="IPR006439">
    <property type="entry name" value="HAD-SF_hydro_IA"/>
</dbReference>
<dbReference type="EMBL" id="CP062310">
    <property type="protein sequence ID" value="QOJ79197.1"/>
    <property type="molecule type" value="Genomic_DNA"/>
</dbReference>
<dbReference type="Gene3D" id="3.40.50.1000">
    <property type="entry name" value="HAD superfamily/HAD-like"/>
    <property type="match status" value="1"/>
</dbReference>
<dbReference type="GO" id="GO:0005829">
    <property type="term" value="C:cytosol"/>
    <property type="evidence" value="ECO:0007669"/>
    <property type="project" value="TreeGrafter"/>
</dbReference>
<dbReference type="Proteomes" id="UP000594121">
    <property type="component" value="Chromosome"/>
</dbReference>
<dbReference type="PROSITE" id="PS01228">
    <property type="entry name" value="COF_1"/>
    <property type="match status" value="1"/>
</dbReference>
<dbReference type="InterPro" id="IPR036412">
    <property type="entry name" value="HAD-like_sf"/>
</dbReference>
<dbReference type="PANTHER" id="PTHR43434">
    <property type="entry name" value="PHOSPHOGLYCOLATE PHOSPHATASE"/>
    <property type="match status" value="1"/>
</dbReference>
<accession>A0A7L9FHJ9</accession>
<keyword evidence="3" id="KW-1185">Reference proteome</keyword>
<dbReference type="PANTHER" id="PTHR43434:SF3">
    <property type="entry name" value="GMP_IMP NUCLEOTIDASE YRFG"/>
    <property type="match status" value="1"/>
</dbReference>
<dbReference type="InterPro" id="IPR023214">
    <property type="entry name" value="HAD_sf"/>
</dbReference>
<dbReference type="SFLD" id="SFLDG01129">
    <property type="entry name" value="C1.5:_HAD__Beta-PGM__Phosphata"/>
    <property type="match status" value="1"/>
</dbReference>
<dbReference type="GO" id="GO:0006281">
    <property type="term" value="P:DNA repair"/>
    <property type="evidence" value="ECO:0007669"/>
    <property type="project" value="TreeGrafter"/>
</dbReference>
<dbReference type="KEGG" id="thel:IG193_01675"/>
<evidence type="ECO:0000313" key="3">
    <source>
        <dbReference type="Proteomes" id="UP000594121"/>
    </source>
</evidence>
<dbReference type="InParanoid" id="A0A7L9FHJ9"/>
<dbReference type="InterPro" id="IPR050155">
    <property type="entry name" value="HAD-like_hydrolase_sf"/>
</dbReference>
<proteinExistence type="inferred from homology"/>
<evidence type="ECO:0000256" key="1">
    <source>
        <dbReference type="ARBA" id="ARBA00007958"/>
    </source>
</evidence>
<dbReference type="AlphaFoldDB" id="A0A7L9FHJ9"/>
<evidence type="ECO:0000313" key="2">
    <source>
        <dbReference type="EMBL" id="QOJ79197.1"/>
    </source>
</evidence>
<organism evidence="2 3">
    <name type="scientific">Infirmifilum lucidum</name>
    <dbReference type="NCBI Taxonomy" id="2776706"/>
    <lineage>
        <taxon>Archaea</taxon>
        <taxon>Thermoproteota</taxon>
        <taxon>Thermoprotei</taxon>
        <taxon>Thermofilales</taxon>
        <taxon>Thermofilaceae</taxon>
        <taxon>Infirmifilum</taxon>
    </lineage>
</organism>
<dbReference type="Pfam" id="PF00702">
    <property type="entry name" value="Hydrolase"/>
    <property type="match status" value="1"/>
</dbReference>
<name>A0A7L9FHJ9_9CREN</name>